<dbReference type="PANTHER" id="PTHR43584:SF8">
    <property type="entry name" value="N-ACETYLMURAMATE ALPHA-1-PHOSPHATE URIDYLYLTRANSFERASE"/>
    <property type="match status" value="1"/>
</dbReference>
<dbReference type="RefSeq" id="WP_135585697.1">
    <property type="nucleotide sequence ID" value="NZ_RQEP01000005.1"/>
</dbReference>
<proteinExistence type="predicted"/>
<gene>
    <name evidence="4" type="ORF">EHO59_05960</name>
</gene>
<evidence type="ECO:0000313" key="4">
    <source>
        <dbReference type="EMBL" id="TGK07641.1"/>
    </source>
</evidence>
<dbReference type="InterPro" id="IPR050065">
    <property type="entry name" value="GlmU-like"/>
</dbReference>
<feature type="domain" description="MobA-like NTP transferase" evidence="3">
    <location>
        <begin position="9"/>
        <end position="117"/>
    </location>
</feature>
<dbReference type="SUPFAM" id="SSF53448">
    <property type="entry name" value="Nucleotide-diphospho-sugar transferases"/>
    <property type="match status" value="1"/>
</dbReference>
<dbReference type="Proteomes" id="UP000297453">
    <property type="component" value="Unassembled WGS sequence"/>
</dbReference>
<dbReference type="Pfam" id="PF12804">
    <property type="entry name" value="NTP_transf_3"/>
    <property type="match status" value="1"/>
</dbReference>
<organism evidence="4 5">
    <name type="scientific">Leptospira semungkisensis</name>
    <dbReference type="NCBI Taxonomy" id="2484985"/>
    <lineage>
        <taxon>Bacteria</taxon>
        <taxon>Pseudomonadati</taxon>
        <taxon>Spirochaetota</taxon>
        <taxon>Spirochaetia</taxon>
        <taxon>Leptospirales</taxon>
        <taxon>Leptospiraceae</taxon>
        <taxon>Leptospira</taxon>
    </lineage>
</organism>
<dbReference type="AlphaFoldDB" id="A0A4R9G826"/>
<evidence type="ECO:0000259" key="3">
    <source>
        <dbReference type="Pfam" id="PF12804"/>
    </source>
</evidence>
<protein>
    <submittedName>
        <fullName evidence="4">Sugar-phosphate nucleotidyltransferase</fullName>
    </submittedName>
</protein>
<comment type="caution">
    <text evidence="4">The sequence shown here is derived from an EMBL/GenBank/DDBJ whole genome shotgun (WGS) entry which is preliminary data.</text>
</comment>
<name>A0A4R9G826_9LEPT</name>
<evidence type="ECO:0000313" key="5">
    <source>
        <dbReference type="Proteomes" id="UP000297453"/>
    </source>
</evidence>
<evidence type="ECO:0000256" key="2">
    <source>
        <dbReference type="ARBA" id="ARBA00022695"/>
    </source>
</evidence>
<keyword evidence="5" id="KW-1185">Reference proteome</keyword>
<dbReference type="GO" id="GO:0016779">
    <property type="term" value="F:nucleotidyltransferase activity"/>
    <property type="evidence" value="ECO:0007669"/>
    <property type="project" value="UniProtKB-KW"/>
</dbReference>
<dbReference type="Gene3D" id="3.90.550.10">
    <property type="entry name" value="Spore Coat Polysaccharide Biosynthesis Protein SpsA, Chain A"/>
    <property type="match status" value="1"/>
</dbReference>
<keyword evidence="2" id="KW-0548">Nucleotidyltransferase</keyword>
<dbReference type="PANTHER" id="PTHR43584">
    <property type="entry name" value="NUCLEOTIDYL TRANSFERASE"/>
    <property type="match status" value="1"/>
</dbReference>
<sequence length="243" mass="27863">MTRKAFFPCAGFGKRMGEWTASLPKPLLKIHNIPLIYYSLFHAKTWGVQEGIANTHYLGEKIEKTLGNFSEFKLQFSPEKPEILGTGGGIRTGIERYWSLKDEFLVLNPDFILFPEPSFSPWPNEEEKKNFDCILYLGEVPKGAGYTGLSLANERVYFEPGGYFYLGLSWMKAESLAELEPNRSYDLADLFRKLSKQNRLGGKIFPGTFLDLGEKEFYEANKDRDFSDRLSASWLDFSRDKES</sequence>
<dbReference type="OrthoDB" id="9788272at2"/>
<evidence type="ECO:0000256" key="1">
    <source>
        <dbReference type="ARBA" id="ARBA00022679"/>
    </source>
</evidence>
<dbReference type="InterPro" id="IPR029044">
    <property type="entry name" value="Nucleotide-diphossugar_trans"/>
</dbReference>
<dbReference type="InterPro" id="IPR025877">
    <property type="entry name" value="MobA-like_NTP_Trfase"/>
</dbReference>
<accession>A0A4R9G826</accession>
<keyword evidence="1 4" id="KW-0808">Transferase</keyword>
<dbReference type="EMBL" id="RQEP01000005">
    <property type="protein sequence ID" value="TGK07641.1"/>
    <property type="molecule type" value="Genomic_DNA"/>
</dbReference>
<reference evidence="4" key="1">
    <citation type="journal article" date="2019" name="PLoS Negl. Trop. Dis.">
        <title>Revisiting the worldwide diversity of Leptospira species in the environment.</title>
        <authorList>
            <person name="Vincent A.T."/>
            <person name="Schiettekatte O."/>
            <person name="Bourhy P."/>
            <person name="Veyrier F.J."/>
            <person name="Picardeau M."/>
        </authorList>
    </citation>
    <scope>NUCLEOTIDE SEQUENCE [LARGE SCALE GENOMIC DNA]</scope>
    <source>
        <strain evidence="4">SSS9</strain>
    </source>
</reference>